<sequence length="138" mass="15982">GVDQFLESTSLSVDELQRDKPFLGVPFTCKESIQAAGINHTMGLVSRKGTKVSEDSTVVARVHQHPRVHLARVRQQRVRPDQQSLRFPQNCWCFFWWMCCSGSSLSSSHGCWLRYRRFYQDALLLLWAVRPHANHRVD</sequence>
<dbReference type="SUPFAM" id="SSF75304">
    <property type="entry name" value="Amidase signature (AS) enzymes"/>
    <property type="match status" value="1"/>
</dbReference>
<proteinExistence type="predicted"/>
<dbReference type="InterPro" id="IPR052739">
    <property type="entry name" value="FAAH2"/>
</dbReference>
<dbReference type="PANTHER" id="PTHR43372:SF4">
    <property type="entry name" value="FATTY-ACID AMIDE HYDROLASE 2"/>
    <property type="match status" value="1"/>
</dbReference>
<dbReference type="EMBL" id="GECU01020441">
    <property type="protein sequence ID" value="JAS87265.1"/>
    <property type="molecule type" value="Transcribed_RNA"/>
</dbReference>
<name>A0A1B6IK35_9HEMI</name>
<dbReference type="GO" id="GO:0012505">
    <property type="term" value="C:endomembrane system"/>
    <property type="evidence" value="ECO:0007669"/>
    <property type="project" value="TreeGrafter"/>
</dbReference>
<dbReference type="AlphaFoldDB" id="A0A1B6IK35"/>
<evidence type="ECO:0000313" key="1">
    <source>
        <dbReference type="EMBL" id="JAS87265.1"/>
    </source>
</evidence>
<organism evidence="1">
    <name type="scientific">Homalodisca liturata</name>
    <dbReference type="NCBI Taxonomy" id="320908"/>
    <lineage>
        <taxon>Eukaryota</taxon>
        <taxon>Metazoa</taxon>
        <taxon>Ecdysozoa</taxon>
        <taxon>Arthropoda</taxon>
        <taxon>Hexapoda</taxon>
        <taxon>Insecta</taxon>
        <taxon>Pterygota</taxon>
        <taxon>Neoptera</taxon>
        <taxon>Paraneoptera</taxon>
        <taxon>Hemiptera</taxon>
        <taxon>Auchenorrhyncha</taxon>
        <taxon>Membracoidea</taxon>
        <taxon>Cicadellidae</taxon>
        <taxon>Cicadellinae</taxon>
        <taxon>Proconiini</taxon>
        <taxon>Homalodisca</taxon>
    </lineage>
</organism>
<feature type="non-terminal residue" evidence="1">
    <location>
        <position position="138"/>
    </location>
</feature>
<dbReference type="InterPro" id="IPR036928">
    <property type="entry name" value="AS_sf"/>
</dbReference>
<dbReference type="Gene3D" id="3.90.1300.10">
    <property type="entry name" value="Amidase signature (AS) domain"/>
    <property type="match status" value="1"/>
</dbReference>
<feature type="non-terminal residue" evidence="1">
    <location>
        <position position="1"/>
    </location>
</feature>
<reference evidence="1" key="1">
    <citation type="submission" date="2015-11" db="EMBL/GenBank/DDBJ databases">
        <title>De novo transcriptome assembly of four potential Pierce s Disease insect vectors from Arizona vineyards.</title>
        <authorList>
            <person name="Tassone E.E."/>
        </authorList>
    </citation>
    <scope>NUCLEOTIDE SEQUENCE</scope>
</reference>
<dbReference type="PANTHER" id="PTHR43372">
    <property type="entry name" value="FATTY-ACID AMIDE HYDROLASE"/>
    <property type="match status" value="1"/>
</dbReference>
<accession>A0A1B6IK35</accession>
<gene>
    <name evidence="1" type="ORF">g.1495</name>
</gene>
<protein>
    <submittedName>
        <fullName evidence="1">Uncharacterized protein</fullName>
    </submittedName>
</protein>